<dbReference type="FunFam" id="3.40.50.300:FF:000366">
    <property type="entry name" value="GTPase, IMAP family member 2"/>
    <property type="match status" value="1"/>
</dbReference>
<dbReference type="Pfam" id="PF04548">
    <property type="entry name" value="AIG1"/>
    <property type="match status" value="2"/>
</dbReference>
<evidence type="ECO:0000259" key="4">
    <source>
        <dbReference type="PROSITE" id="PS51720"/>
    </source>
</evidence>
<dbReference type="eggNOG" id="ENOG502R7PE">
    <property type="taxonomic scope" value="Eukaryota"/>
</dbReference>
<evidence type="ECO:0000313" key="5">
    <source>
        <dbReference type="Ensembl" id="ENSLOCP00000014444.1"/>
    </source>
</evidence>
<dbReference type="Proteomes" id="UP000018468">
    <property type="component" value="Linkage group LG12"/>
</dbReference>
<keyword evidence="6" id="KW-1185">Reference proteome</keyword>
<dbReference type="PROSITE" id="PS51720">
    <property type="entry name" value="G_AIG1"/>
    <property type="match status" value="2"/>
</dbReference>
<dbReference type="InParanoid" id="W5N1D5"/>
<evidence type="ECO:0000256" key="2">
    <source>
        <dbReference type="ARBA" id="ARBA00022741"/>
    </source>
</evidence>
<dbReference type="InterPro" id="IPR027417">
    <property type="entry name" value="P-loop_NTPase"/>
</dbReference>
<dbReference type="FunCoup" id="W5N1D5">
    <property type="interactions" value="22"/>
</dbReference>
<sequence>WRIVLFGRRGAGKTSSGNTILGQEELRSAAPVCERRLGDVSGRLVSVVELPPLFNTGLSEEEVTRETHRCVSMSDPGVHAFLLVIPAGPLTDRDKGELDLILDMFSKRVTDYIIVLFTSLKKEPKDQFLKKNTDCQQLVQRCGGRYLVFSTRERGAQVSQLLQKIDSMVKENRPDCYTADMYLQAQVDRRVRRLQQELEEKTGDVSPGKEEDRECVRMVLIGKTGSGKSATGNTILGRREFVSKVSTKSVTDVCQKVKGEVDGRPIAVIDTPGLFDTQLSNEEAEEEIAKCISLSAPGPHVFILVLQVGRFTKEERDTVELIKQIFGKRAEMYTIVIFTRGDDLENKNTEFFKGDRRIERLIHQCGGRYHVFDNKEMSNRTQVRELLEKIDSLVRENGGGFYTSQMFQEAEAAIRQEQERILREREEEMKAK</sequence>
<feature type="domain" description="AIG1-type G" evidence="4">
    <location>
        <begin position="1"/>
        <end position="186"/>
    </location>
</feature>
<dbReference type="Ensembl" id="ENSLOCT00000014473.1">
    <property type="protein sequence ID" value="ENSLOCP00000014444.1"/>
    <property type="gene ID" value="ENSLOCG00000011749.1"/>
</dbReference>
<dbReference type="GO" id="GO:0003924">
    <property type="term" value="F:GTPase activity"/>
    <property type="evidence" value="ECO:0000318"/>
    <property type="project" value="GO_Central"/>
</dbReference>
<dbReference type="GO" id="GO:0005525">
    <property type="term" value="F:GTP binding"/>
    <property type="evidence" value="ECO:0007669"/>
    <property type="project" value="UniProtKB-KW"/>
</dbReference>
<keyword evidence="3" id="KW-0342">GTP-binding</keyword>
<keyword evidence="2" id="KW-0547">Nucleotide-binding</keyword>
<evidence type="ECO:0000256" key="1">
    <source>
        <dbReference type="ARBA" id="ARBA00008535"/>
    </source>
</evidence>
<dbReference type="HOGENOM" id="CLU_010468_5_3_1"/>
<comment type="similarity">
    <text evidence="1">Belongs to the TRAFAC class TrmE-Era-EngA-EngB-Septin-like GTPase superfamily. AIG1/Toc34/Toc159-like paraseptin GTPase family. IAN subfamily.</text>
</comment>
<dbReference type="OMA" id="ITKCITM"/>
<dbReference type="Gene3D" id="3.40.50.300">
    <property type="entry name" value="P-loop containing nucleotide triphosphate hydrolases"/>
    <property type="match status" value="2"/>
</dbReference>
<feature type="domain" description="AIG1-type G" evidence="4">
    <location>
        <begin position="213"/>
        <end position="411"/>
    </location>
</feature>
<dbReference type="AlphaFoldDB" id="W5N1D5"/>
<dbReference type="PANTHER" id="PTHR10903">
    <property type="entry name" value="GTPASE, IMAP FAMILY MEMBER-RELATED"/>
    <property type="match status" value="1"/>
</dbReference>
<dbReference type="CDD" id="cd01852">
    <property type="entry name" value="AIG1"/>
    <property type="match status" value="1"/>
</dbReference>
<evidence type="ECO:0000313" key="6">
    <source>
        <dbReference type="Proteomes" id="UP000018468"/>
    </source>
</evidence>
<name>W5N1D5_LEPOC</name>
<dbReference type="GeneTree" id="ENSGT01120000271858"/>
<dbReference type="InterPro" id="IPR045058">
    <property type="entry name" value="GIMA/IAN/Toc"/>
</dbReference>
<reference evidence="5" key="2">
    <citation type="submission" date="2025-08" db="UniProtKB">
        <authorList>
            <consortium name="Ensembl"/>
        </authorList>
    </citation>
    <scope>IDENTIFICATION</scope>
</reference>
<dbReference type="Bgee" id="ENSLOCG00000011749">
    <property type="expression patterns" value="Expressed in intestine and 11 other cell types or tissues"/>
</dbReference>
<dbReference type="STRING" id="7918.ENSLOCP00000014444"/>
<reference evidence="6" key="1">
    <citation type="submission" date="2011-12" db="EMBL/GenBank/DDBJ databases">
        <title>The Draft Genome of Lepisosteus oculatus.</title>
        <authorList>
            <consortium name="The Broad Institute Genome Assembly &amp; Analysis Group"/>
            <consortium name="Computational R&amp;D Group"/>
            <consortium name="and Sequencing Platform"/>
            <person name="Di Palma F."/>
            <person name="Alfoldi J."/>
            <person name="Johnson J."/>
            <person name="Berlin A."/>
            <person name="Gnerre S."/>
            <person name="Jaffe D."/>
            <person name="MacCallum I."/>
            <person name="Young S."/>
            <person name="Walker B.J."/>
            <person name="Lander E.S."/>
            <person name="Lindblad-Toh K."/>
        </authorList>
    </citation>
    <scope>NUCLEOTIDE SEQUENCE [LARGE SCALE GENOMIC DNA]</scope>
</reference>
<dbReference type="InterPro" id="IPR006703">
    <property type="entry name" value="G_AIG1"/>
</dbReference>
<organism evidence="5 6">
    <name type="scientific">Lepisosteus oculatus</name>
    <name type="common">Spotted gar</name>
    <dbReference type="NCBI Taxonomy" id="7918"/>
    <lineage>
        <taxon>Eukaryota</taxon>
        <taxon>Metazoa</taxon>
        <taxon>Chordata</taxon>
        <taxon>Craniata</taxon>
        <taxon>Vertebrata</taxon>
        <taxon>Euteleostomi</taxon>
        <taxon>Actinopterygii</taxon>
        <taxon>Neopterygii</taxon>
        <taxon>Holostei</taxon>
        <taxon>Semionotiformes</taxon>
        <taxon>Lepisosteidae</taxon>
        <taxon>Lepisosteus</taxon>
    </lineage>
</organism>
<dbReference type="EMBL" id="AHAT01038403">
    <property type="status" value="NOT_ANNOTATED_CDS"/>
    <property type="molecule type" value="Genomic_DNA"/>
</dbReference>
<dbReference type="PANTHER" id="PTHR10903:SF170">
    <property type="entry name" value="GTPASE IMAP FAMILY MEMBER 7"/>
    <property type="match status" value="1"/>
</dbReference>
<dbReference type="SUPFAM" id="SSF52540">
    <property type="entry name" value="P-loop containing nucleoside triphosphate hydrolases"/>
    <property type="match status" value="2"/>
</dbReference>
<evidence type="ECO:0000256" key="3">
    <source>
        <dbReference type="ARBA" id="ARBA00023134"/>
    </source>
</evidence>
<protein>
    <recommendedName>
        <fullName evidence="4">AIG1-type G domain-containing protein</fullName>
    </recommendedName>
</protein>
<dbReference type="FunFam" id="3.40.50.300:FF:003498">
    <property type="entry name" value="Si:dkey-73p2.2"/>
    <property type="match status" value="1"/>
</dbReference>
<accession>W5N1D5</accession>
<proteinExistence type="inferred from homology"/>
<reference evidence="5" key="3">
    <citation type="submission" date="2025-09" db="UniProtKB">
        <authorList>
            <consortium name="Ensembl"/>
        </authorList>
    </citation>
    <scope>IDENTIFICATION</scope>
</reference>